<proteinExistence type="predicted"/>
<dbReference type="KEGG" id="fiy:BN1229_v1_1772"/>
<dbReference type="Proteomes" id="UP000033187">
    <property type="component" value="Chromosome 1"/>
</dbReference>
<keyword evidence="2" id="KW-1185">Reference proteome</keyword>
<evidence type="ECO:0000313" key="2">
    <source>
        <dbReference type="Proteomes" id="UP000033187"/>
    </source>
</evidence>
<reference evidence="2" key="1">
    <citation type="submission" date="2015-02" db="EMBL/GenBank/DDBJ databases">
        <authorList>
            <person name="Chooi Y.-H."/>
        </authorList>
    </citation>
    <scope>NUCLEOTIDE SEQUENCE [LARGE SCALE GENOMIC DNA]</scope>
    <source>
        <strain evidence="2">strain Y</strain>
    </source>
</reference>
<accession>A0A0D6JE84</accession>
<dbReference type="KEGG" id="fil:BN1229_v1_1769"/>
<name>A0A0D6JE84_9HYPH</name>
<gene>
    <name evidence="1" type="ORF">YBN1229_v1_1772</name>
</gene>
<dbReference type="EMBL" id="LN829119">
    <property type="protein sequence ID" value="CPR18576.1"/>
    <property type="molecule type" value="Genomic_DNA"/>
</dbReference>
<organism evidence="1 2">
    <name type="scientific">Candidatus Filomicrobium marinum</name>
    <dbReference type="NCBI Taxonomy" id="1608628"/>
    <lineage>
        <taxon>Bacteria</taxon>
        <taxon>Pseudomonadati</taxon>
        <taxon>Pseudomonadota</taxon>
        <taxon>Alphaproteobacteria</taxon>
        <taxon>Hyphomicrobiales</taxon>
        <taxon>Hyphomicrobiaceae</taxon>
        <taxon>Filomicrobium</taxon>
    </lineage>
</organism>
<protein>
    <submittedName>
        <fullName evidence="1">Uncharacterized protein</fullName>
    </submittedName>
</protein>
<evidence type="ECO:0000313" key="1">
    <source>
        <dbReference type="EMBL" id="CPR18576.1"/>
    </source>
</evidence>
<dbReference type="AlphaFoldDB" id="A0A0D6JE84"/>
<sequence>MSCVAEMAIPAKFGFCDPLKESDFKALPFAALLKQLEVENPDENRYGDMVPGPTSVALGCVCAVALPEFGSAGFIRRDSGAGTTRCSRT</sequence>